<feature type="transmembrane region" description="Helical" evidence="1">
    <location>
        <begin position="7"/>
        <end position="28"/>
    </location>
</feature>
<evidence type="ECO:0000313" key="3">
    <source>
        <dbReference type="Proteomes" id="UP000598120"/>
    </source>
</evidence>
<feature type="transmembrane region" description="Helical" evidence="1">
    <location>
        <begin position="112"/>
        <end position="134"/>
    </location>
</feature>
<comment type="caution">
    <text evidence="2">The sequence shown here is derived from an EMBL/GenBank/DDBJ whole genome shotgun (WGS) entry which is preliminary data.</text>
</comment>
<accession>A0A8J2TLI9</accession>
<proteinExistence type="predicted"/>
<name>A0A8J2TLI9_9FLAO</name>
<evidence type="ECO:0000313" key="2">
    <source>
        <dbReference type="EMBL" id="GFZ76367.1"/>
    </source>
</evidence>
<keyword evidence="1" id="KW-1133">Transmembrane helix</keyword>
<gene>
    <name evidence="2" type="ORF">GCM10011531_01870</name>
</gene>
<organism evidence="2 3">
    <name type="scientific">Aquaticitalea lipolytica</name>
    <dbReference type="NCBI Taxonomy" id="1247562"/>
    <lineage>
        <taxon>Bacteria</taxon>
        <taxon>Pseudomonadati</taxon>
        <taxon>Bacteroidota</taxon>
        <taxon>Flavobacteriia</taxon>
        <taxon>Flavobacteriales</taxon>
        <taxon>Flavobacteriaceae</taxon>
        <taxon>Aquaticitalea</taxon>
    </lineage>
</organism>
<keyword evidence="1" id="KW-0812">Transmembrane</keyword>
<dbReference type="EMBL" id="BMIC01000001">
    <property type="protein sequence ID" value="GFZ76367.1"/>
    <property type="molecule type" value="Genomic_DNA"/>
</dbReference>
<keyword evidence="1" id="KW-0472">Membrane</keyword>
<protein>
    <submittedName>
        <fullName evidence="2">Uncharacterized protein</fullName>
    </submittedName>
</protein>
<reference evidence="2 3" key="1">
    <citation type="journal article" date="2014" name="Int. J. Syst. Evol. Microbiol.">
        <title>Complete genome sequence of Corynebacterium casei LMG S-19264T (=DSM 44701T), isolated from a smear-ripened cheese.</title>
        <authorList>
            <consortium name="US DOE Joint Genome Institute (JGI-PGF)"/>
            <person name="Walter F."/>
            <person name="Albersmeier A."/>
            <person name="Kalinowski J."/>
            <person name="Ruckert C."/>
        </authorList>
    </citation>
    <scope>NUCLEOTIDE SEQUENCE [LARGE SCALE GENOMIC DNA]</scope>
    <source>
        <strain evidence="2 3">CGMCC 1.15295</strain>
    </source>
</reference>
<dbReference type="AlphaFoldDB" id="A0A8J2TLI9"/>
<dbReference type="Proteomes" id="UP000598120">
    <property type="component" value="Unassembled WGS sequence"/>
</dbReference>
<evidence type="ECO:0000256" key="1">
    <source>
        <dbReference type="SAM" id="Phobius"/>
    </source>
</evidence>
<keyword evidence="3" id="KW-1185">Reference proteome</keyword>
<feature type="transmembrane region" description="Helical" evidence="1">
    <location>
        <begin position="59"/>
        <end position="81"/>
    </location>
</feature>
<feature type="transmembrane region" description="Helical" evidence="1">
    <location>
        <begin position="88"/>
        <end position="106"/>
    </location>
</feature>
<dbReference type="RefSeq" id="WP_188604462.1">
    <property type="nucleotide sequence ID" value="NZ_BMIC01000001.1"/>
</dbReference>
<sequence>MNPIVKNILAVIAGLIIGSVVNMGLIMISGSVIPPPEGGDVTTMEGLKETMHLFEPKHFIFPFLAHALGTLVGAFVAATIAANNKMKFAIAIGCFFLIGGIINVVMLPSPTWFAILDIVGAYIPMAMIGGKLAIRKK</sequence>